<gene>
    <name evidence="3" type="ORF">SAMN04488066_10538</name>
</gene>
<dbReference type="RefSeq" id="WP_149783900.1">
    <property type="nucleotide sequence ID" value="NZ_BAAADP010000003.1"/>
</dbReference>
<keyword evidence="4" id="KW-1185">Reference proteome</keyword>
<feature type="domain" description="DUF7577" evidence="2">
    <location>
        <begin position="105"/>
        <end position="129"/>
    </location>
</feature>
<feature type="compositionally biased region" description="Acidic residues" evidence="1">
    <location>
        <begin position="90"/>
        <end position="105"/>
    </location>
</feature>
<proteinExistence type="predicted"/>
<evidence type="ECO:0000313" key="3">
    <source>
        <dbReference type="EMBL" id="SFH47398.1"/>
    </source>
</evidence>
<sequence length="149" mass="15646">MSVALLAALLAGMLLINVAVAWTLARRNRGPGNAPDAPDTPDAEGPTAVDDHTGFDAVLARRTARDPRTDGDDASSDGRSSAGAPRSTDTEGEIDDPPPLEVDDETVVCGNCGARNRTGYRYCRWCVRSALVDDGQGRGDAGRAARRPL</sequence>
<organism evidence="3 4">
    <name type="scientific">Halorubrum aquaticum</name>
    <dbReference type="NCBI Taxonomy" id="387340"/>
    <lineage>
        <taxon>Archaea</taxon>
        <taxon>Methanobacteriati</taxon>
        <taxon>Methanobacteriota</taxon>
        <taxon>Stenosarchaea group</taxon>
        <taxon>Halobacteria</taxon>
        <taxon>Halobacteriales</taxon>
        <taxon>Haloferacaceae</taxon>
        <taxon>Halorubrum</taxon>
    </lineage>
</organism>
<dbReference type="InterPro" id="IPR055999">
    <property type="entry name" value="DUF7577"/>
</dbReference>
<dbReference type="AlphaFoldDB" id="A0A1I3ABG6"/>
<dbReference type="EMBL" id="FOPZ01000005">
    <property type="protein sequence ID" value="SFH47398.1"/>
    <property type="molecule type" value="Genomic_DNA"/>
</dbReference>
<dbReference type="Pfam" id="PF24463">
    <property type="entry name" value="DUF7577"/>
    <property type="match status" value="1"/>
</dbReference>
<dbReference type="Proteomes" id="UP000323537">
    <property type="component" value="Unassembled WGS sequence"/>
</dbReference>
<evidence type="ECO:0000313" key="4">
    <source>
        <dbReference type="Proteomes" id="UP000323537"/>
    </source>
</evidence>
<accession>A0A1I3ABG6</accession>
<name>A0A1I3ABG6_9EURY</name>
<feature type="region of interest" description="Disordered" evidence="1">
    <location>
        <begin position="30"/>
        <end position="105"/>
    </location>
</feature>
<evidence type="ECO:0000259" key="2">
    <source>
        <dbReference type="Pfam" id="PF24463"/>
    </source>
</evidence>
<dbReference type="OrthoDB" id="330661at2157"/>
<evidence type="ECO:0000256" key="1">
    <source>
        <dbReference type="SAM" id="MobiDB-lite"/>
    </source>
</evidence>
<reference evidence="3 4" key="1">
    <citation type="submission" date="2016-10" db="EMBL/GenBank/DDBJ databases">
        <authorList>
            <person name="Varghese N."/>
            <person name="Submissions S."/>
        </authorList>
    </citation>
    <scope>NUCLEOTIDE SEQUENCE [LARGE SCALE GENOMIC DNA]</scope>
    <source>
        <strain evidence="3 4">CGMCC 1.6377</strain>
    </source>
</reference>
<protein>
    <recommendedName>
        <fullName evidence="2">DUF7577 domain-containing protein</fullName>
    </recommendedName>
</protein>